<reference evidence="2 3" key="1">
    <citation type="submission" date="2020-04" db="EMBL/GenBank/DDBJ databases">
        <title>Genome sequencing of novel species.</title>
        <authorList>
            <person name="Heo J."/>
            <person name="Kim S.-J."/>
            <person name="Kim J.-S."/>
            <person name="Hong S.-B."/>
            <person name="Kwon S.-W."/>
        </authorList>
    </citation>
    <scope>NUCLEOTIDE SEQUENCE [LARGE SCALE GENOMIC DNA]</scope>
    <source>
        <strain evidence="2 3">F39-2</strain>
    </source>
</reference>
<feature type="transmembrane region" description="Helical" evidence="1">
    <location>
        <begin position="400"/>
        <end position="418"/>
    </location>
</feature>
<dbReference type="KEGG" id="mrob:HH214_15725"/>
<keyword evidence="1" id="KW-0812">Transmembrane</keyword>
<dbReference type="EMBL" id="CP051682">
    <property type="protein sequence ID" value="QJD97214.1"/>
    <property type="molecule type" value="Genomic_DNA"/>
</dbReference>
<accession>A0A7L5E627</accession>
<evidence type="ECO:0000313" key="3">
    <source>
        <dbReference type="Proteomes" id="UP000503278"/>
    </source>
</evidence>
<organism evidence="2 3">
    <name type="scientific">Mucilaginibacter robiniae</name>
    <dbReference type="NCBI Taxonomy" id="2728022"/>
    <lineage>
        <taxon>Bacteria</taxon>
        <taxon>Pseudomonadati</taxon>
        <taxon>Bacteroidota</taxon>
        <taxon>Sphingobacteriia</taxon>
        <taxon>Sphingobacteriales</taxon>
        <taxon>Sphingobacteriaceae</taxon>
        <taxon>Mucilaginibacter</taxon>
    </lineage>
</organism>
<name>A0A7L5E627_9SPHI</name>
<protein>
    <submittedName>
        <fullName evidence="2">Uncharacterized protein</fullName>
    </submittedName>
</protein>
<keyword evidence="3" id="KW-1185">Reference proteome</keyword>
<sequence length="887" mass="102072">MKLWKKLLLYFVSITGCLLLGIAVLVACSDEPDPYDYYTSFFNPNIQSKKDFGAFYFTDYRFTYTDDEPESEATINSAEWARYLEQPVTAGDVKKVMYELDSAAKQNLIQDLDQELPMTGKLANNTFLQSLKQPAHQAALQYFKFALEVEPLANTTYDEWNPAPIDTAAIANAAQKALAAAGTVNDGFIKLRYYYQAQRLFHYGRYYEQANIIYEQHIAALPSKSHIKGWALSYQAGEKRRLGDTTQAAYLFSKVFANYPERRVQAYRNYYYINAPFTEVLKLAHTAEEKAHLYAIKGFSNPEIEIENLEQVYHNMPSSPMVGTLLVREINKLEEYYLTPALSNNTDQFYSEQSIKKSYLQPHSSTKKWLLWTGIFVLFAGLVTLIISFKKQSKQSSIKIAGGFLALAGAACLIWFAVSRPRTEFETQKLSQGSFFVTMPDSVKTKYNDHIEKLRSFCTKLTSDAQYPEPQIGALADAYLYFMQNRPDDGLSALNKLEGQNLTGKLVDQKQVLNLLLSAQRMKQVKSVDEASLLPSLQWLRGKAASGEKAKADVYPENTNNYNHFAVTERNFYTYVLAPAYLRQGDTTKAALAMLNSNNGNVANYNWYITRNMPDFWFHYLHSYHLNQLISWKMKRPAERYLSFLSNGLKRVDADNLYELLGTIALREHHYPEATTAFQHVKNGKLMSASYNGQDYYSDGESYQGDPFYVEINDYPKYFAGKRYTKLTFAQRMTALESQLKAEPKADTYYLIANGLYNTSTYGNSWGLIAYQWSAYDFGREPLYYYDEDYINTSRALQYYLKARALSNDPEMKARCTFMAAKCAQKEHKAPSFMDNYDTYDKRSKEYMTQLKKNSYFKEMQQYKTTAFYRKAANECSYLSDFIRSNP</sequence>
<evidence type="ECO:0000256" key="1">
    <source>
        <dbReference type="SAM" id="Phobius"/>
    </source>
</evidence>
<keyword evidence="1" id="KW-1133">Transmembrane helix</keyword>
<feature type="transmembrane region" description="Helical" evidence="1">
    <location>
        <begin position="369"/>
        <end position="388"/>
    </location>
</feature>
<keyword evidence="1" id="KW-0472">Membrane</keyword>
<proteinExistence type="predicted"/>
<gene>
    <name evidence="2" type="ORF">HH214_15725</name>
</gene>
<dbReference type="PROSITE" id="PS51257">
    <property type="entry name" value="PROKAR_LIPOPROTEIN"/>
    <property type="match status" value="1"/>
</dbReference>
<dbReference type="Proteomes" id="UP000503278">
    <property type="component" value="Chromosome"/>
</dbReference>
<dbReference type="RefSeq" id="WP_169609196.1">
    <property type="nucleotide sequence ID" value="NZ_CP051682.1"/>
</dbReference>
<dbReference type="AlphaFoldDB" id="A0A7L5E627"/>
<evidence type="ECO:0000313" key="2">
    <source>
        <dbReference type="EMBL" id="QJD97214.1"/>
    </source>
</evidence>